<organism evidence="2 3">
    <name type="scientific">Pseudoalteromonas luteoviolacea</name>
    <dbReference type="NCBI Taxonomy" id="43657"/>
    <lineage>
        <taxon>Bacteria</taxon>
        <taxon>Pseudomonadati</taxon>
        <taxon>Pseudomonadota</taxon>
        <taxon>Gammaproteobacteria</taxon>
        <taxon>Alteromonadales</taxon>
        <taxon>Pseudoalteromonadaceae</taxon>
        <taxon>Pseudoalteromonas</taxon>
    </lineage>
</organism>
<proteinExistence type="predicted"/>
<comment type="caution">
    <text evidence="2">The sequence shown here is derived from an EMBL/GenBank/DDBJ whole genome shotgun (WGS) entry which is preliminary data.</text>
</comment>
<keyword evidence="1" id="KW-0812">Transmembrane</keyword>
<accession>A0A0C1MEX3</accession>
<dbReference type="RefSeq" id="WP_039611328.1">
    <property type="nucleotide sequence ID" value="NZ_CP015411.1"/>
</dbReference>
<feature type="transmembrane region" description="Helical" evidence="1">
    <location>
        <begin position="12"/>
        <end position="36"/>
    </location>
</feature>
<evidence type="ECO:0000256" key="1">
    <source>
        <dbReference type="SAM" id="Phobius"/>
    </source>
</evidence>
<keyword evidence="1" id="KW-0472">Membrane</keyword>
<dbReference type="OrthoDB" id="6315664at2"/>
<gene>
    <name evidence="2" type="ORF">JF50_20995</name>
</gene>
<dbReference type="KEGG" id="plz:S4054249_00425"/>
<evidence type="ECO:0000313" key="3">
    <source>
        <dbReference type="Proteomes" id="UP000031327"/>
    </source>
</evidence>
<evidence type="ECO:0000313" key="2">
    <source>
        <dbReference type="EMBL" id="KID55339.1"/>
    </source>
</evidence>
<name>A0A0C1MEX3_9GAMM</name>
<reference evidence="2 3" key="1">
    <citation type="submission" date="2014-12" db="EMBL/GenBank/DDBJ databases">
        <title>Draft Genome Sequence of Pseudoalteromonas luteoviolacea HI1.</title>
        <authorList>
            <person name="Asahina A.Y."/>
            <person name="Hadfield M.G."/>
        </authorList>
    </citation>
    <scope>NUCLEOTIDE SEQUENCE [LARGE SCALE GENOMIC DNA]</scope>
    <source>
        <strain evidence="2 3">HI1</strain>
    </source>
</reference>
<evidence type="ECO:0008006" key="4">
    <source>
        <dbReference type="Google" id="ProtNLM"/>
    </source>
</evidence>
<sequence>MKGKTESQHKGEITVVVIALVAFVVGLVGHLAGASYANSDSFGYLAAPVPLITGIIALVAYKVAQKADK</sequence>
<dbReference type="AlphaFoldDB" id="A0A0C1MEX3"/>
<protein>
    <recommendedName>
        <fullName evidence="4">DUF3098 domain-containing protein</fullName>
    </recommendedName>
</protein>
<dbReference type="EMBL" id="JWIC01000009">
    <property type="protein sequence ID" value="KID55339.1"/>
    <property type="molecule type" value="Genomic_DNA"/>
</dbReference>
<feature type="transmembrane region" description="Helical" evidence="1">
    <location>
        <begin position="42"/>
        <end position="61"/>
    </location>
</feature>
<dbReference type="Proteomes" id="UP000031327">
    <property type="component" value="Unassembled WGS sequence"/>
</dbReference>
<keyword evidence="1" id="KW-1133">Transmembrane helix</keyword>